<dbReference type="GO" id="GO:0005737">
    <property type="term" value="C:cytoplasm"/>
    <property type="evidence" value="ECO:0007669"/>
    <property type="project" value="TreeGrafter"/>
</dbReference>
<comment type="similarity">
    <text evidence="1 4 7">Belongs to the aldehyde dehydrogenase family.</text>
</comment>
<feature type="active site" evidence="5">
    <location>
        <position position="273"/>
    </location>
</feature>
<evidence type="ECO:0000256" key="3">
    <source>
        <dbReference type="ARBA" id="ARBA00023027"/>
    </source>
</evidence>
<feature type="domain" description="Aldehyde dehydrogenase" evidence="9">
    <location>
        <begin position="47"/>
        <end position="462"/>
    </location>
</feature>
<dbReference type="EMBL" id="KQ964609">
    <property type="protein sequence ID" value="KXN67873.1"/>
    <property type="molecule type" value="Genomic_DNA"/>
</dbReference>
<evidence type="ECO:0000256" key="2">
    <source>
        <dbReference type="ARBA" id="ARBA00023002"/>
    </source>
</evidence>
<protein>
    <recommendedName>
        <fullName evidence="4">Aldehyde dehydrogenase</fullName>
    </recommendedName>
</protein>
<evidence type="ECO:0000313" key="10">
    <source>
        <dbReference type="EMBL" id="KXN67873.1"/>
    </source>
</evidence>
<evidence type="ECO:0000256" key="7">
    <source>
        <dbReference type="RuleBase" id="RU003345"/>
    </source>
</evidence>
<dbReference type="CDD" id="cd07087">
    <property type="entry name" value="ALDH_F3-13-14_CALDH-like"/>
    <property type="match status" value="1"/>
</dbReference>
<dbReference type="Gene3D" id="3.40.309.10">
    <property type="entry name" value="Aldehyde Dehydrogenase, Chain A, domain 2"/>
    <property type="match status" value="1"/>
</dbReference>
<gene>
    <name evidence="10" type="ORF">CONCODRAFT_72660</name>
</gene>
<keyword evidence="8" id="KW-1133">Transmembrane helix</keyword>
<name>A0A137NYC8_CONC2</name>
<dbReference type="PANTHER" id="PTHR43570:SF16">
    <property type="entry name" value="ALDEHYDE DEHYDROGENASE TYPE III, ISOFORM Q"/>
    <property type="match status" value="1"/>
</dbReference>
<dbReference type="OrthoDB" id="440325at2759"/>
<keyword evidence="11" id="KW-1185">Reference proteome</keyword>
<dbReference type="OMA" id="EIDWCKQ"/>
<dbReference type="SUPFAM" id="SSF53720">
    <property type="entry name" value="ALDH-like"/>
    <property type="match status" value="1"/>
</dbReference>
<accession>A0A137NYC8</accession>
<evidence type="ECO:0000256" key="1">
    <source>
        <dbReference type="ARBA" id="ARBA00009986"/>
    </source>
</evidence>
<feature type="transmembrane region" description="Helical" evidence="8">
    <location>
        <begin position="509"/>
        <end position="528"/>
    </location>
</feature>
<dbReference type="PANTHER" id="PTHR43570">
    <property type="entry name" value="ALDEHYDE DEHYDROGENASE"/>
    <property type="match status" value="1"/>
</dbReference>
<keyword evidence="3" id="KW-0520">NAD</keyword>
<dbReference type="PROSITE" id="PS00687">
    <property type="entry name" value="ALDEHYDE_DEHYDR_GLU"/>
    <property type="match status" value="1"/>
</dbReference>
<reference evidence="10 11" key="1">
    <citation type="journal article" date="2015" name="Genome Biol. Evol.">
        <title>Phylogenomic analyses indicate that early fungi evolved digesting cell walls of algal ancestors of land plants.</title>
        <authorList>
            <person name="Chang Y."/>
            <person name="Wang S."/>
            <person name="Sekimoto S."/>
            <person name="Aerts A.L."/>
            <person name="Choi C."/>
            <person name="Clum A."/>
            <person name="LaButti K.M."/>
            <person name="Lindquist E.A."/>
            <person name="Yee Ngan C."/>
            <person name="Ohm R.A."/>
            <person name="Salamov A.A."/>
            <person name="Grigoriev I.V."/>
            <person name="Spatafora J.W."/>
            <person name="Berbee M.L."/>
        </authorList>
    </citation>
    <scope>NUCLEOTIDE SEQUENCE [LARGE SCALE GENOMIC DNA]</scope>
    <source>
        <strain evidence="10 11">NRRL 28638</strain>
    </source>
</reference>
<dbReference type="InterPro" id="IPR016162">
    <property type="entry name" value="Ald_DH_N"/>
</dbReference>
<evidence type="ECO:0000313" key="11">
    <source>
        <dbReference type="Proteomes" id="UP000070444"/>
    </source>
</evidence>
<organism evidence="10 11">
    <name type="scientific">Conidiobolus coronatus (strain ATCC 28846 / CBS 209.66 / NRRL 28638)</name>
    <name type="common">Delacroixia coronata</name>
    <dbReference type="NCBI Taxonomy" id="796925"/>
    <lineage>
        <taxon>Eukaryota</taxon>
        <taxon>Fungi</taxon>
        <taxon>Fungi incertae sedis</taxon>
        <taxon>Zoopagomycota</taxon>
        <taxon>Entomophthoromycotina</taxon>
        <taxon>Entomophthoromycetes</taxon>
        <taxon>Entomophthorales</taxon>
        <taxon>Ancylistaceae</taxon>
        <taxon>Conidiobolus</taxon>
    </lineage>
</organism>
<dbReference type="InterPro" id="IPR016163">
    <property type="entry name" value="Ald_DH_C"/>
</dbReference>
<keyword evidence="8" id="KW-0472">Membrane</keyword>
<dbReference type="GO" id="GO:0004029">
    <property type="term" value="F:aldehyde dehydrogenase (NAD+) activity"/>
    <property type="evidence" value="ECO:0007669"/>
    <property type="project" value="TreeGrafter"/>
</dbReference>
<evidence type="ECO:0000256" key="4">
    <source>
        <dbReference type="PIRNR" id="PIRNR036492"/>
    </source>
</evidence>
<dbReference type="InterPro" id="IPR016161">
    <property type="entry name" value="Ald_DH/histidinol_DH"/>
</dbReference>
<evidence type="ECO:0000259" key="9">
    <source>
        <dbReference type="Pfam" id="PF00171"/>
    </source>
</evidence>
<dbReference type="PROSITE" id="PS00070">
    <property type="entry name" value="ALDEHYDE_DEHYDR_CYS"/>
    <property type="match status" value="1"/>
</dbReference>
<dbReference type="GO" id="GO:0006081">
    <property type="term" value="P:aldehyde metabolic process"/>
    <property type="evidence" value="ECO:0007669"/>
    <property type="project" value="InterPro"/>
</dbReference>
<dbReference type="Pfam" id="PF00171">
    <property type="entry name" value="Aldedh"/>
    <property type="match status" value="1"/>
</dbReference>
<evidence type="ECO:0000256" key="6">
    <source>
        <dbReference type="PROSITE-ProRule" id="PRU10007"/>
    </source>
</evidence>
<dbReference type="Proteomes" id="UP000070444">
    <property type="component" value="Unassembled WGS sequence"/>
</dbReference>
<proteinExistence type="inferred from homology"/>
<dbReference type="AlphaFoldDB" id="A0A137NYC8"/>
<sequence>MATYSSGVLINIPNPTPQDIINLPRFTSSNIEEIAHDRRVLHQSYLSGKTRSYEWRLQNLKNLRQLVLDNQERICYAASTDFKAIPLISQEISQFLNELESCMENLASWMKPQNHSSSWSFLGSKAKVIREPLGTVLVISPWNFPLLLSLDPFMGAISAGNCAVLKPSELTPNLSALFADLFPKYLDPECFRVYNGGPEVATELLKQKWDHIFYTGNGAIAKIVMRAAAEYLTPVTLELGGKSPAVVDLDTIDVNNFAKRLYFGKLLNSGQVCVAIDYILCKPHHVEPIINAFKAIIEECLGKEPLKSPYLQKIVNERHLQRLLNLLPTENNTLDGEIALGGNYNFTEQKLEPTIIINPDPENSKIMKEEVFGPILPIIAMDNFSDCFDYIKSHDKPLASYLFSNDAKLISKFTEEISSGGQTINDSIIHVFHPTLPFGGVGSSGIGAYHAEHTFKLFSHQKGVVQKDWSATKLDKLKLPPADLSLVKAVSFPKILRPSVVEVGFATKWWYSLCMTFTWIIIMLKLVYGGNNEGEKVKKD</sequence>
<keyword evidence="8" id="KW-0812">Transmembrane</keyword>
<dbReference type="STRING" id="796925.A0A137NYC8"/>
<feature type="active site" evidence="5 6">
    <location>
        <position position="238"/>
    </location>
</feature>
<dbReference type="InterPro" id="IPR015590">
    <property type="entry name" value="Aldehyde_DH_dom"/>
</dbReference>
<dbReference type="PIRSF" id="PIRSF036492">
    <property type="entry name" value="ALDH"/>
    <property type="match status" value="1"/>
</dbReference>
<dbReference type="InterPro" id="IPR012394">
    <property type="entry name" value="Aldehyde_DH_NAD(P)"/>
</dbReference>
<dbReference type="FunFam" id="3.40.605.10:FF:000004">
    <property type="entry name" value="Aldehyde dehydrogenase"/>
    <property type="match status" value="1"/>
</dbReference>
<keyword evidence="2 4" id="KW-0560">Oxidoreductase</keyword>
<dbReference type="FunFam" id="3.40.309.10:FF:000003">
    <property type="entry name" value="Aldehyde dehydrogenase"/>
    <property type="match status" value="1"/>
</dbReference>
<evidence type="ECO:0000256" key="8">
    <source>
        <dbReference type="SAM" id="Phobius"/>
    </source>
</evidence>
<dbReference type="InterPro" id="IPR016160">
    <property type="entry name" value="Ald_DH_CS_CYS"/>
</dbReference>
<evidence type="ECO:0000256" key="5">
    <source>
        <dbReference type="PIRSR" id="PIRSR036492-1"/>
    </source>
</evidence>
<dbReference type="InterPro" id="IPR029510">
    <property type="entry name" value="Ald_DH_CS_GLU"/>
</dbReference>
<dbReference type="Gene3D" id="3.40.605.10">
    <property type="entry name" value="Aldehyde Dehydrogenase, Chain A, domain 1"/>
    <property type="match status" value="1"/>
</dbReference>